<accession>A0A6H2A1V8</accession>
<evidence type="ECO:0000313" key="2">
    <source>
        <dbReference type="EMBL" id="QJA57077.1"/>
    </source>
</evidence>
<evidence type="ECO:0000313" key="4">
    <source>
        <dbReference type="EMBL" id="QJI01169.1"/>
    </source>
</evidence>
<evidence type="ECO:0000313" key="1">
    <source>
        <dbReference type="EMBL" id="QJA53430.1"/>
    </source>
</evidence>
<name>A0A6H2A1V8_9ZZZZ</name>
<reference evidence="1" key="1">
    <citation type="submission" date="2020-03" db="EMBL/GenBank/DDBJ databases">
        <title>The deep terrestrial virosphere.</title>
        <authorList>
            <person name="Holmfeldt K."/>
            <person name="Nilsson E."/>
            <person name="Simone D."/>
            <person name="Lopez-Fernandez M."/>
            <person name="Wu X."/>
            <person name="de Brujin I."/>
            <person name="Lundin D."/>
            <person name="Andersson A."/>
            <person name="Bertilsson S."/>
            <person name="Dopson M."/>
        </authorList>
    </citation>
    <scope>NUCLEOTIDE SEQUENCE</scope>
    <source>
        <strain evidence="3">MM415A00710</strain>
        <strain evidence="2">MM415B01724</strain>
        <strain evidence="1">TM448A03536</strain>
        <strain evidence="4">TM448B02321</strain>
    </source>
</reference>
<dbReference type="EMBL" id="MT144902">
    <property type="protein sequence ID" value="QJI01169.1"/>
    <property type="molecule type" value="Genomic_DNA"/>
</dbReference>
<protein>
    <submittedName>
        <fullName evidence="1">Uncharacterized protein</fullName>
    </submittedName>
</protein>
<dbReference type="AlphaFoldDB" id="A0A6H2A1V8"/>
<gene>
    <name evidence="3" type="ORF">MM415A00710_0009</name>
    <name evidence="2" type="ORF">MM415B01724_0011</name>
    <name evidence="1" type="ORF">TM448A03536_0002</name>
    <name evidence="4" type="ORF">TM448B02321_0009</name>
</gene>
<dbReference type="EMBL" id="MT144421">
    <property type="protein sequence ID" value="QJA53430.1"/>
    <property type="molecule type" value="Genomic_DNA"/>
</dbReference>
<evidence type="ECO:0000313" key="3">
    <source>
        <dbReference type="EMBL" id="QJA80459.1"/>
    </source>
</evidence>
<proteinExistence type="predicted"/>
<sequence length="66" mass="7576">MNIGYSDGWIRTFGNPPKLNNDEKKLLTTYINSGSVEEILIYLEHYRGITGEIAEFLLRELTRGTL</sequence>
<dbReference type="EMBL" id="MT141253">
    <property type="protein sequence ID" value="QJA57077.1"/>
    <property type="molecule type" value="Genomic_DNA"/>
</dbReference>
<dbReference type="EMBL" id="MT142423">
    <property type="protein sequence ID" value="QJA80459.1"/>
    <property type="molecule type" value="Genomic_DNA"/>
</dbReference>
<organism evidence="1">
    <name type="scientific">viral metagenome</name>
    <dbReference type="NCBI Taxonomy" id="1070528"/>
    <lineage>
        <taxon>unclassified sequences</taxon>
        <taxon>metagenomes</taxon>
        <taxon>organismal metagenomes</taxon>
    </lineage>
</organism>